<comment type="caution">
    <text evidence="1">The sequence shown here is derived from an EMBL/GenBank/DDBJ whole genome shotgun (WGS) entry which is preliminary data.</text>
</comment>
<sequence>MREKAFVALLLSVLNRLKLLFDLLYHKYGHTSIIYYYIPSAHCPGLILV</sequence>
<dbReference type="EMBL" id="BFAV01000073">
    <property type="protein sequence ID" value="GBF33106.1"/>
    <property type="molecule type" value="Genomic_DNA"/>
</dbReference>
<proteinExistence type="predicted"/>
<evidence type="ECO:0000313" key="1">
    <source>
        <dbReference type="EMBL" id="GBF33106.1"/>
    </source>
</evidence>
<dbReference type="AlphaFoldDB" id="A0A2L2XFU9"/>
<organism evidence="1 2">
    <name type="scientific">Desulfocucumis palustris</name>
    <dbReference type="NCBI Taxonomy" id="1898651"/>
    <lineage>
        <taxon>Bacteria</taxon>
        <taxon>Bacillati</taxon>
        <taxon>Bacillota</taxon>
        <taxon>Clostridia</taxon>
        <taxon>Eubacteriales</taxon>
        <taxon>Desulfocucumaceae</taxon>
        <taxon>Desulfocucumis</taxon>
    </lineage>
</organism>
<accession>A0A2L2XFU9</accession>
<reference evidence="2" key="1">
    <citation type="submission" date="2018-02" db="EMBL/GenBank/DDBJ databases">
        <title>Genome sequence of Desulfocucumis palustris strain NAW-5.</title>
        <authorList>
            <person name="Watanabe M."/>
            <person name="Kojima H."/>
            <person name="Fukui M."/>
        </authorList>
    </citation>
    <scope>NUCLEOTIDE SEQUENCE [LARGE SCALE GENOMIC DNA]</scope>
    <source>
        <strain evidence="2">NAW-5</strain>
    </source>
</reference>
<dbReference type="Proteomes" id="UP000239549">
    <property type="component" value="Unassembled WGS sequence"/>
</dbReference>
<name>A0A2L2XFU9_9FIRM</name>
<gene>
    <name evidence="1" type="ORF">DCCM_2203</name>
</gene>
<keyword evidence="2" id="KW-1185">Reference proteome</keyword>
<protein>
    <submittedName>
        <fullName evidence="1">Uncharacterized protein</fullName>
    </submittedName>
</protein>
<evidence type="ECO:0000313" key="2">
    <source>
        <dbReference type="Proteomes" id="UP000239549"/>
    </source>
</evidence>